<name>A0A9W6QZT2_9PSEU</name>
<dbReference type="Proteomes" id="UP001165136">
    <property type="component" value="Unassembled WGS sequence"/>
</dbReference>
<organism evidence="1 2">
    <name type="scientific">Amycolatopsis taiwanensis</name>
    <dbReference type="NCBI Taxonomy" id="342230"/>
    <lineage>
        <taxon>Bacteria</taxon>
        <taxon>Bacillati</taxon>
        <taxon>Actinomycetota</taxon>
        <taxon>Actinomycetes</taxon>
        <taxon>Pseudonocardiales</taxon>
        <taxon>Pseudonocardiaceae</taxon>
        <taxon>Amycolatopsis</taxon>
    </lineage>
</organism>
<gene>
    <name evidence="1" type="ORF">Atai01_31730</name>
</gene>
<dbReference type="EMBL" id="BSTI01000006">
    <property type="protein sequence ID" value="GLY66554.1"/>
    <property type="molecule type" value="Genomic_DNA"/>
</dbReference>
<comment type="caution">
    <text evidence="1">The sequence shown here is derived from an EMBL/GenBank/DDBJ whole genome shotgun (WGS) entry which is preliminary data.</text>
</comment>
<protein>
    <submittedName>
        <fullName evidence="1">Uncharacterized protein</fullName>
    </submittedName>
</protein>
<reference evidence="1" key="1">
    <citation type="submission" date="2023-03" db="EMBL/GenBank/DDBJ databases">
        <title>Amycolatopsis taiwanensis NBRC 103393.</title>
        <authorList>
            <person name="Ichikawa N."/>
            <person name="Sato H."/>
            <person name="Tonouchi N."/>
        </authorList>
    </citation>
    <scope>NUCLEOTIDE SEQUENCE</scope>
    <source>
        <strain evidence="1">NBRC 103393</strain>
    </source>
</reference>
<proteinExistence type="predicted"/>
<dbReference type="AlphaFoldDB" id="A0A9W6QZT2"/>
<keyword evidence="2" id="KW-1185">Reference proteome</keyword>
<accession>A0A9W6QZT2</accession>
<sequence>MSGASSAGRLRRIPLGSQSKVSDQAADVIGAVTRGPRARLTAADEGAALTAVYTAAGRAVSGGSPTSDTA</sequence>
<evidence type="ECO:0000313" key="2">
    <source>
        <dbReference type="Proteomes" id="UP001165136"/>
    </source>
</evidence>
<evidence type="ECO:0000313" key="1">
    <source>
        <dbReference type="EMBL" id="GLY66554.1"/>
    </source>
</evidence>